<evidence type="ECO:0000313" key="2">
    <source>
        <dbReference type="Proteomes" id="UP001356308"/>
    </source>
</evidence>
<accession>A0ABU7IVK2</accession>
<gene>
    <name evidence="1" type="ORF">V1I91_12930</name>
</gene>
<reference evidence="1 2" key="1">
    <citation type="submission" date="2024-01" db="EMBL/GenBank/DDBJ databases">
        <title>Maribacter spp. originated from different algae showed divergent polysaccharides utilization ability.</title>
        <authorList>
            <person name="Wang H."/>
            <person name="Wu Y."/>
        </authorList>
    </citation>
    <scope>NUCLEOTIDE SEQUENCE [LARGE SCALE GENOMIC DNA]</scope>
    <source>
        <strain evidence="1 2">PR1</strain>
    </source>
</reference>
<dbReference type="Gene3D" id="1.10.1660.10">
    <property type="match status" value="1"/>
</dbReference>
<name>A0ABU7IVK2_9FLAO</name>
<evidence type="ECO:0000313" key="1">
    <source>
        <dbReference type="EMBL" id="MEE1976984.1"/>
    </source>
</evidence>
<dbReference type="RefSeq" id="WP_272651679.1">
    <property type="nucleotide sequence ID" value="NZ_JAZDDG010000006.1"/>
</dbReference>
<dbReference type="EMBL" id="JAZDDG010000006">
    <property type="protein sequence ID" value="MEE1976984.1"/>
    <property type="molecule type" value="Genomic_DNA"/>
</dbReference>
<dbReference type="Pfam" id="PF13591">
    <property type="entry name" value="MerR_2"/>
    <property type="match status" value="1"/>
</dbReference>
<sequence>MKNSTFIYIEEFCTIHNIETSLVHQLVEFEILTLKKTDNKEVIELEELPKLEKMVRLHQELEINPQGLQAIHHLLEQVNKLQEEILALRRKLNRFEE</sequence>
<organism evidence="1 2">
    <name type="scientific">Maribacter cobaltidurans</name>
    <dbReference type="NCBI Taxonomy" id="1178778"/>
    <lineage>
        <taxon>Bacteria</taxon>
        <taxon>Pseudomonadati</taxon>
        <taxon>Bacteroidota</taxon>
        <taxon>Flavobacteriia</taxon>
        <taxon>Flavobacteriales</taxon>
        <taxon>Flavobacteriaceae</taxon>
        <taxon>Maribacter</taxon>
    </lineage>
</organism>
<protein>
    <submittedName>
        <fullName evidence="1">Chaperone modulator CbpM</fullName>
    </submittedName>
</protein>
<dbReference type="Proteomes" id="UP001356308">
    <property type="component" value="Unassembled WGS sequence"/>
</dbReference>
<proteinExistence type="predicted"/>
<comment type="caution">
    <text evidence="1">The sequence shown here is derived from an EMBL/GenBank/DDBJ whole genome shotgun (WGS) entry which is preliminary data.</text>
</comment>
<keyword evidence="2" id="KW-1185">Reference proteome</keyword>